<evidence type="ECO:0000256" key="3">
    <source>
        <dbReference type="ARBA" id="ARBA00022606"/>
    </source>
</evidence>
<feature type="transmembrane region" description="Helical" evidence="10">
    <location>
        <begin position="30"/>
        <end position="52"/>
    </location>
</feature>
<comment type="similarity">
    <text evidence="10">Belongs to the insect chemoreceptor superfamily. Heteromeric odorant receptor channel (TC 1.A.69) family.</text>
</comment>
<dbReference type="EMBL" id="JADBJN010000001">
    <property type="protein sequence ID" value="KAG5680498.1"/>
    <property type="molecule type" value="Genomic_DNA"/>
</dbReference>
<keyword evidence="5 10" id="KW-0552">Olfaction</keyword>
<evidence type="ECO:0000256" key="1">
    <source>
        <dbReference type="ARBA" id="ARBA00004651"/>
    </source>
</evidence>
<dbReference type="AlphaFoldDB" id="A0A9J6CEG6"/>
<dbReference type="Proteomes" id="UP001107558">
    <property type="component" value="Chromosome 1"/>
</dbReference>
<keyword evidence="7 10" id="KW-0472">Membrane</keyword>
<dbReference type="GO" id="GO:0005549">
    <property type="term" value="F:odorant binding"/>
    <property type="evidence" value="ECO:0007669"/>
    <property type="project" value="InterPro"/>
</dbReference>
<dbReference type="InterPro" id="IPR004117">
    <property type="entry name" value="7tm6_olfct_rcpt"/>
</dbReference>
<accession>A0A9J6CEG6</accession>
<organism evidence="11 12">
    <name type="scientific">Polypedilum vanderplanki</name>
    <name type="common">Sleeping chironomid midge</name>
    <dbReference type="NCBI Taxonomy" id="319348"/>
    <lineage>
        <taxon>Eukaryota</taxon>
        <taxon>Metazoa</taxon>
        <taxon>Ecdysozoa</taxon>
        <taxon>Arthropoda</taxon>
        <taxon>Hexapoda</taxon>
        <taxon>Insecta</taxon>
        <taxon>Pterygota</taxon>
        <taxon>Neoptera</taxon>
        <taxon>Endopterygota</taxon>
        <taxon>Diptera</taxon>
        <taxon>Nematocera</taxon>
        <taxon>Chironomoidea</taxon>
        <taxon>Chironomidae</taxon>
        <taxon>Chironominae</taxon>
        <taxon>Polypedilum</taxon>
        <taxon>Polypedilum</taxon>
    </lineage>
</organism>
<feature type="transmembrane region" description="Helical" evidence="10">
    <location>
        <begin position="184"/>
        <end position="208"/>
    </location>
</feature>
<sequence length="358" mass="41608">MEIFDIQFKCLQLLGFYKTKFERLNKYLNYIRVIVIACGIYFLITGIIFVILNLKKDIFAVTDCLGTLGTEIFTLVKLMTFWHHFERFEKLMINIEKLQNEYSSRSTVKIANKNGRMLGKFYLFSCFSATLLILIKPFLGILNNIFMEKVEPIYELPFKAAYFYDATQSPAYEFTYLFYTFSTYTAMIANASLDAIFLICCFNIGAHFDILRESINRINLKVFVKRHLYILDLTNELNELYKPIIWVEFLIIGMTLCVIGFVIIAVQEITQKITAIFLAVAVLVDIFIYCYGGQIIMEKSSDICKNCYKIDKDFLIIVGRSQKPVQIKTLLFHASFSTLGDVLRTSWGYISVMKTWIK</sequence>
<evidence type="ECO:0000313" key="11">
    <source>
        <dbReference type="EMBL" id="KAG5680498.1"/>
    </source>
</evidence>
<dbReference type="PANTHER" id="PTHR21137">
    <property type="entry name" value="ODORANT RECEPTOR"/>
    <property type="match status" value="1"/>
</dbReference>
<evidence type="ECO:0000256" key="4">
    <source>
        <dbReference type="ARBA" id="ARBA00022692"/>
    </source>
</evidence>
<dbReference type="PANTHER" id="PTHR21137:SF35">
    <property type="entry name" value="ODORANT RECEPTOR 19A-RELATED"/>
    <property type="match status" value="1"/>
</dbReference>
<dbReference type="Pfam" id="PF02949">
    <property type="entry name" value="7tm_6"/>
    <property type="match status" value="1"/>
</dbReference>
<evidence type="ECO:0000256" key="2">
    <source>
        <dbReference type="ARBA" id="ARBA00022475"/>
    </source>
</evidence>
<dbReference type="GO" id="GO:0005886">
    <property type="term" value="C:plasma membrane"/>
    <property type="evidence" value="ECO:0007669"/>
    <property type="project" value="UniProtKB-SubCell"/>
</dbReference>
<keyword evidence="9 10" id="KW-0807">Transducer</keyword>
<evidence type="ECO:0000256" key="7">
    <source>
        <dbReference type="ARBA" id="ARBA00023136"/>
    </source>
</evidence>
<comment type="caution">
    <text evidence="11">The sequence shown here is derived from an EMBL/GenBank/DDBJ whole genome shotgun (WGS) entry which is preliminary data.</text>
</comment>
<protein>
    <recommendedName>
        <fullName evidence="10">Odorant receptor</fullName>
    </recommendedName>
</protein>
<feature type="transmembrane region" description="Helical" evidence="10">
    <location>
        <begin position="121"/>
        <end position="142"/>
    </location>
</feature>
<keyword evidence="3 10" id="KW-0716">Sensory transduction</keyword>
<keyword evidence="6 10" id="KW-1133">Transmembrane helix</keyword>
<feature type="transmembrane region" description="Helical" evidence="10">
    <location>
        <begin position="244"/>
        <end position="267"/>
    </location>
</feature>
<reference evidence="11" key="1">
    <citation type="submission" date="2021-03" db="EMBL/GenBank/DDBJ databases">
        <title>Chromosome level genome of the anhydrobiotic midge Polypedilum vanderplanki.</title>
        <authorList>
            <person name="Yoshida Y."/>
            <person name="Kikawada T."/>
            <person name="Gusev O."/>
        </authorList>
    </citation>
    <scope>NUCLEOTIDE SEQUENCE</scope>
    <source>
        <strain evidence="11">NIAS01</strain>
        <tissue evidence="11">Whole body or cell culture</tissue>
    </source>
</reference>
<evidence type="ECO:0000256" key="9">
    <source>
        <dbReference type="ARBA" id="ARBA00023224"/>
    </source>
</evidence>
<evidence type="ECO:0000256" key="10">
    <source>
        <dbReference type="RuleBase" id="RU351113"/>
    </source>
</evidence>
<keyword evidence="8 10" id="KW-0675">Receptor</keyword>
<keyword evidence="4 10" id="KW-0812">Transmembrane</keyword>
<keyword evidence="12" id="KW-1185">Reference proteome</keyword>
<feature type="transmembrane region" description="Helical" evidence="10">
    <location>
        <begin position="273"/>
        <end position="291"/>
    </location>
</feature>
<comment type="caution">
    <text evidence="10">Lacks conserved residue(s) required for the propagation of feature annotation.</text>
</comment>
<dbReference type="GO" id="GO:0007165">
    <property type="term" value="P:signal transduction"/>
    <property type="evidence" value="ECO:0007669"/>
    <property type="project" value="UniProtKB-KW"/>
</dbReference>
<comment type="subcellular location">
    <subcellularLocation>
        <location evidence="1 10">Cell membrane</location>
        <topology evidence="1 10">Multi-pass membrane protein</topology>
    </subcellularLocation>
</comment>
<keyword evidence="2" id="KW-1003">Cell membrane</keyword>
<dbReference type="GO" id="GO:0004984">
    <property type="term" value="F:olfactory receptor activity"/>
    <property type="evidence" value="ECO:0007669"/>
    <property type="project" value="InterPro"/>
</dbReference>
<evidence type="ECO:0000256" key="5">
    <source>
        <dbReference type="ARBA" id="ARBA00022725"/>
    </source>
</evidence>
<evidence type="ECO:0000313" key="12">
    <source>
        <dbReference type="Proteomes" id="UP001107558"/>
    </source>
</evidence>
<name>A0A9J6CEG6_POLVA</name>
<evidence type="ECO:0000256" key="6">
    <source>
        <dbReference type="ARBA" id="ARBA00022989"/>
    </source>
</evidence>
<gene>
    <name evidence="11" type="ORF">PVAND_010005</name>
</gene>
<dbReference type="OrthoDB" id="7788383at2759"/>
<proteinExistence type="inferred from homology"/>
<evidence type="ECO:0000256" key="8">
    <source>
        <dbReference type="ARBA" id="ARBA00023170"/>
    </source>
</evidence>